<name>A0AB39KYH4_9CAUL</name>
<proteinExistence type="predicted"/>
<gene>
    <name evidence="2" type="ORF">ABOZ73_07445</name>
</gene>
<sequence length="70" mass="7406">MANEDLKFHKPAGPPPTTPLGGGKVELHDYAKEQGAVTRKAHDEAAARLDRAAGIEPAPADRRGAHTPDE</sequence>
<accession>A0AB39KYH4</accession>
<evidence type="ECO:0000256" key="1">
    <source>
        <dbReference type="SAM" id="MobiDB-lite"/>
    </source>
</evidence>
<evidence type="ECO:0000313" key="2">
    <source>
        <dbReference type="EMBL" id="XDO98241.1"/>
    </source>
</evidence>
<protein>
    <submittedName>
        <fullName evidence="2">Uncharacterized protein</fullName>
    </submittedName>
</protein>
<reference evidence="2" key="1">
    <citation type="submission" date="2024-06" db="EMBL/GenBank/DDBJ databases">
        <title>Caulobacter inopinatus, sp. nov.</title>
        <authorList>
            <person name="Donachie S.P."/>
        </authorList>
    </citation>
    <scope>NUCLEOTIDE SEQUENCE</scope>
    <source>
        <strain evidence="2">73W</strain>
    </source>
</reference>
<dbReference type="EMBL" id="CP158375">
    <property type="protein sequence ID" value="XDO98241.1"/>
    <property type="molecule type" value="Genomic_DNA"/>
</dbReference>
<feature type="region of interest" description="Disordered" evidence="1">
    <location>
        <begin position="1"/>
        <end position="70"/>
    </location>
</feature>
<dbReference type="AlphaFoldDB" id="A0AB39KYH4"/>
<organism evidence="2">
    <name type="scientific">Caulobacter sp. 73W</name>
    <dbReference type="NCBI Taxonomy" id="3161137"/>
    <lineage>
        <taxon>Bacteria</taxon>
        <taxon>Pseudomonadati</taxon>
        <taxon>Pseudomonadota</taxon>
        <taxon>Alphaproteobacteria</taxon>
        <taxon>Caulobacterales</taxon>
        <taxon>Caulobacteraceae</taxon>
        <taxon>Caulobacter</taxon>
    </lineage>
</organism>
<feature type="compositionally biased region" description="Basic and acidic residues" evidence="1">
    <location>
        <begin position="40"/>
        <end position="70"/>
    </location>
</feature>
<dbReference type="RefSeq" id="WP_369061991.1">
    <property type="nucleotide sequence ID" value="NZ_CP158375.1"/>
</dbReference>